<evidence type="ECO:0000256" key="1">
    <source>
        <dbReference type="SAM" id="Phobius"/>
    </source>
</evidence>
<accession>A0A951QPR0</accession>
<evidence type="ECO:0000313" key="2">
    <source>
        <dbReference type="EMBL" id="MBW4669376.1"/>
    </source>
</evidence>
<dbReference type="EMBL" id="JAHHGZ010000020">
    <property type="protein sequence ID" value="MBW4669376.1"/>
    <property type="molecule type" value="Genomic_DNA"/>
</dbReference>
<comment type="caution">
    <text evidence="2">The sequence shown here is derived from an EMBL/GenBank/DDBJ whole genome shotgun (WGS) entry which is preliminary data.</text>
</comment>
<feature type="transmembrane region" description="Helical" evidence="1">
    <location>
        <begin position="16"/>
        <end position="35"/>
    </location>
</feature>
<reference evidence="2" key="2">
    <citation type="journal article" date="2022" name="Microbiol. Resour. Announc.">
        <title>Metagenome Sequencing to Explore Phylogenomics of Terrestrial Cyanobacteria.</title>
        <authorList>
            <person name="Ward R.D."/>
            <person name="Stajich J.E."/>
            <person name="Johansen J.R."/>
            <person name="Huntemann M."/>
            <person name="Clum A."/>
            <person name="Foster B."/>
            <person name="Foster B."/>
            <person name="Roux S."/>
            <person name="Palaniappan K."/>
            <person name="Varghese N."/>
            <person name="Mukherjee S."/>
            <person name="Reddy T.B.K."/>
            <person name="Daum C."/>
            <person name="Copeland A."/>
            <person name="Chen I.A."/>
            <person name="Ivanova N.N."/>
            <person name="Kyrpides N.C."/>
            <person name="Shapiro N."/>
            <person name="Eloe-Fadrosh E.A."/>
            <person name="Pietrasiak N."/>
        </authorList>
    </citation>
    <scope>NUCLEOTIDE SEQUENCE</scope>
    <source>
        <strain evidence="2">GSE-NOS-MK-12-04C</strain>
    </source>
</reference>
<reference evidence="2" key="1">
    <citation type="submission" date="2021-05" db="EMBL/GenBank/DDBJ databases">
        <authorList>
            <person name="Pietrasiak N."/>
            <person name="Ward R."/>
            <person name="Stajich J.E."/>
            <person name="Kurbessoian T."/>
        </authorList>
    </citation>
    <scope>NUCLEOTIDE SEQUENCE</scope>
    <source>
        <strain evidence="2">GSE-NOS-MK-12-04C</strain>
    </source>
</reference>
<sequence>MAILDSKGRLFGKFNVLDIGAALVILLVILGIFVFPGGSGSVAQVGSSMKSVEVDLVVRGLNVRDPEQLFSVGANKGGLKEGGKTNIIIRNQPHGAIAIKSVKALPRTIMAPQPDGSIKELPDTRANSFSTDMLLTLVGQAKITDNGPVIGPSKLKIGVPIELDGFNYNFNATVIDVRIKE</sequence>
<gene>
    <name evidence="2" type="ORF">KME60_18640</name>
</gene>
<keyword evidence="1" id="KW-1133">Transmembrane helix</keyword>
<proteinExistence type="predicted"/>
<organism evidence="2 3">
    <name type="scientific">Cyanomargarita calcarea GSE-NOS-MK-12-04C</name>
    <dbReference type="NCBI Taxonomy" id="2839659"/>
    <lineage>
        <taxon>Bacteria</taxon>
        <taxon>Bacillati</taxon>
        <taxon>Cyanobacteriota</taxon>
        <taxon>Cyanophyceae</taxon>
        <taxon>Nostocales</taxon>
        <taxon>Cyanomargaritaceae</taxon>
        <taxon>Cyanomargarita</taxon>
    </lineage>
</organism>
<dbReference type="Pfam" id="PF14221">
    <property type="entry name" value="DUF4330"/>
    <property type="match status" value="1"/>
</dbReference>
<protein>
    <submittedName>
        <fullName evidence="2">DUF4330 domain-containing protein</fullName>
    </submittedName>
</protein>
<dbReference type="AlphaFoldDB" id="A0A951QPR0"/>
<name>A0A951QPR0_9CYAN</name>
<keyword evidence="1" id="KW-0812">Transmembrane</keyword>
<dbReference type="InterPro" id="IPR025480">
    <property type="entry name" value="DUF4330"/>
</dbReference>
<keyword evidence="1" id="KW-0472">Membrane</keyword>
<dbReference type="Proteomes" id="UP000729701">
    <property type="component" value="Unassembled WGS sequence"/>
</dbReference>
<evidence type="ECO:0000313" key="3">
    <source>
        <dbReference type="Proteomes" id="UP000729701"/>
    </source>
</evidence>